<evidence type="ECO:0000313" key="2">
    <source>
        <dbReference type="Proteomes" id="UP000249239"/>
    </source>
</evidence>
<dbReference type="Proteomes" id="UP000249239">
    <property type="component" value="Unassembled WGS sequence"/>
</dbReference>
<sequence length="160" mass="17463">MENKVSATLSAEAQNNIAAAINTIKENLPNLINLTPDERQVCAKLGDKSLSFVGKALEYARQNPAVVPPYIDVNEFERDLNLYVQLTKLLYPLHQLVEKLDDTTMQTGSEAYSAALLFYNAVKGAARAGVPGVKNIVDDLQTRFPGRKNKNADVTSPSGN</sequence>
<dbReference type="RefSeq" id="WP_111446291.1">
    <property type="nucleotide sequence ID" value="NZ_QKZK01000021.1"/>
</dbReference>
<evidence type="ECO:0000313" key="1">
    <source>
        <dbReference type="EMBL" id="PZX14255.1"/>
    </source>
</evidence>
<protein>
    <submittedName>
        <fullName evidence="1">Uncharacterized protein</fullName>
    </submittedName>
</protein>
<dbReference type="OrthoDB" id="5952844at2"/>
<organism evidence="1 2">
    <name type="scientific">Breznakibacter xylanolyticus</name>
    <dbReference type="NCBI Taxonomy" id="990"/>
    <lineage>
        <taxon>Bacteria</taxon>
        <taxon>Pseudomonadati</taxon>
        <taxon>Bacteroidota</taxon>
        <taxon>Bacteroidia</taxon>
        <taxon>Marinilabiliales</taxon>
        <taxon>Marinilabiliaceae</taxon>
        <taxon>Breznakibacter</taxon>
    </lineage>
</organism>
<name>A0A2W7N1I5_9BACT</name>
<accession>A0A2W7N1I5</accession>
<dbReference type="AlphaFoldDB" id="A0A2W7N1I5"/>
<gene>
    <name evidence="1" type="ORF">LX69_02435</name>
</gene>
<comment type="caution">
    <text evidence="1">The sequence shown here is derived from an EMBL/GenBank/DDBJ whole genome shotgun (WGS) entry which is preliminary data.</text>
</comment>
<reference evidence="1 2" key="1">
    <citation type="submission" date="2018-06" db="EMBL/GenBank/DDBJ databases">
        <title>Genomic Encyclopedia of Archaeal and Bacterial Type Strains, Phase II (KMG-II): from individual species to whole genera.</title>
        <authorList>
            <person name="Goeker M."/>
        </authorList>
    </citation>
    <scope>NUCLEOTIDE SEQUENCE [LARGE SCALE GENOMIC DNA]</scope>
    <source>
        <strain evidence="1 2">DSM 6779</strain>
    </source>
</reference>
<dbReference type="EMBL" id="QKZK01000021">
    <property type="protein sequence ID" value="PZX14255.1"/>
    <property type="molecule type" value="Genomic_DNA"/>
</dbReference>
<proteinExistence type="predicted"/>
<keyword evidence="2" id="KW-1185">Reference proteome</keyword>